<evidence type="ECO:0000256" key="5">
    <source>
        <dbReference type="ARBA" id="ARBA00023098"/>
    </source>
</evidence>
<name>A0AAV2YIV2_9STRA</name>
<evidence type="ECO:0000256" key="4">
    <source>
        <dbReference type="ARBA" id="ARBA00022801"/>
    </source>
</evidence>
<feature type="chain" id="PRO_5043506269" description="Lipase-like C-terminal domain-containing protein" evidence="6">
    <location>
        <begin position="24"/>
        <end position="459"/>
    </location>
</feature>
<dbReference type="InterPro" id="IPR029058">
    <property type="entry name" value="AB_hydrolase_fold"/>
</dbReference>
<keyword evidence="9" id="KW-1185">Reference proteome</keyword>
<accession>A0AAV2YIV2</accession>
<dbReference type="AlphaFoldDB" id="A0AAV2YIV2"/>
<feature type="signal peptide" evidence="6">
    <location>
        <begin position="1"/>
        <end position="23"/>
    </location>
</feature>
<keyword evidence="4" id="KW-0378">Hydrolase</keyword>
<evidence type="ECO:0000313" key="9">
    <source>
        <dbReference type="Proteomes" id="UP001146120"/>
    </source>
</evidence>
<comment type="subcellular location">
    <subcellularLocation>
        <location evidence="1">Secreted</location>
    </subcellularLocation>
</comment>
<keyword evidence="5" id="KW-0443">Lipid metabolism</keyword>
<comment type="caution">
    <text evidence="8">The sequence shown here is derived from an EMBL/GenBank/DDBJ whole genome shotgun (WGS) entry which is preliminary data.</text>
</comment>
<organism evidence="8 9">
    <name type="scientific">Lagenidium giganteum</name>
    <dbReference type="NCBI Taxonomy" id="4803"/>
    <lineage>
        <taxon>Eukaryota</taxon>
        <taxon>Sar</taxon>
        <taxon>Stramenopiles</taxon>
        <taxon>Oomycota</taxon>
        <taxon>Peronosporomycetes</taxon>
        <taxon>Pythiales</taxon>
        <taxon>Pythiaceae</taxon>
    </lineage>
</organism>
<dbReference type="GO" id="GO:0006629">
    <property type="term" value="P:lipid metabolic process"/>
    <property type="evidence" value="ECO:0007669"/>
    <property type="project" value="UniProtKB-KW"/>
</dbReference>
<protein>
    <recommendedName>
        <fullName evidence="7">Lipase-like C-terminal domain-containing protein</fullName>
    </recommendedName>
</protein>
<sequence length="459" mass="49627">MQLAQALAVAATLFASCVQPAAAVNNYPIVLVHGFSGWGLDELAGVRYWGGLHGDYQQRLRDEGFDVRTAVVGPFSSNWDRAVELFAYIKGGCVNYGPNHAKVYGHAATGRCFDGIYPEWGNVINGKVNKIHLVGHSMGGQTIRMLTHLLARGSKGAPVEEDPSSHTLFAGGKDWVHSVTTISTPNQGTLLANGASEYGDLAENAAAAIIGMAGVIGEGSTALFDAKLDQWGIASRQDGESLTAYVKRIFSSSVFNDGFYDLCMFSLSTFGAVSDLKWVETLSNVFYYSFSTQDTYRLLNVELPRPQSMILPFQPTATFLGSTYALKRGFSSEWQANDGIVNTISMKYDGKAPVVECGALSQTGRWHHLATFTTLDHGAIVGFKPLHDVYDVYSTHAKFLQDLPAQGSERRLASSDMIVHETSKDIVESLKALEEQFGAAKCADEEIAAPSYANTTTAA</sequence>
<dbReference type="PANTHER" id="PTHR34043">
    <property type="entry name" value="ALPHA/BETA-HYDROLASES SUPERFAMILY PROTEIN"/>
    <property type="match status" value="1"/>
</dbReference>
<evidence type="ECO:0000259" key="7">
    <source>
        <dbReference type="Pfam" id="PF24708"/>
    </source>
</evidence>
<dbReference type="PANTHER" id="PTHR34043:SF3">
    <property type="entry name" value="ALPHA_BETA-HYDROLASES SUPERFAMILY PROTEIN"/>
    <property type="match status" value="1"/>
</dbReference>
<dbReference type="Gene3D" id="3.40.50.1820">
    <property type="entry name" value="alpha/beta hydrolase"/>
    <property type="match status" value="1"/>
</dbReference>
<dbReference type="SUPFAM" id="SSF53474">
    <property type="entry name" value="alpha/beta-Hydrolases"/>
    <property type="match status" value="1"/>
</dbReference>
<gene>
    <name evidence="8" type="ORF">N0F65_012345</name>
</gene>
<keyword evidence="3 6" id="KW-0732">Signal</keyword>
<dbReference type="Proteomes" id="UP001146120">
    <property type="component" value="Unassembled WGS sequence"/>
</dbReference>
<reference evidence="8" key="1">
    <citation type="submission" date="2022-11" db="EMBL/GenBank/DDBJ databases">
        <authorList>
            <person name="Morgan W.R."/>
            <person name="Tartar A."/>
        </authorList>
    </citation>
    <scope>NUCLEOTIDE SEQUENCE</scope>
    <source>
        <strain evidence="8">ARSEF 373</strain>
    </source>
</reference>
<dbReference type="Pfam" id="PF24708">
    <property type="entry name" value="Lip_C"/>
    <property type="match status" value="1"/>
</dbReference>
<feature type="domain" description="Lipase-like C-terminal" evidence="7">
    <location>
        <begin position="25"/>
        <end position="384"/>
    </location>
</feature>
<dbReference type="EMBL" id="DAKRPA010000331">
    <property type="protein sequence ID" value="DAZ93252.1"/>
    <property type="molecule type" value="Genomic_DNA"/>
</dbReference>
<dbReference type="GO" id="GO:0016787">
    <property type="term" value="F:hydrolase activity"/>
    <property type="evidence" value="ECO:0007669"/>
    <property type="project" value="UniProtKB-KW"/>
</dbReference>
<evidence type="ECO:0000256" key="1">
    <source>
        <dbReference type="ARBA" id="ARBA00004613"/>
    </source>
</evidence>
<dbReference type="GO" id="GO:0005576">
    <property type="term" value="C:extracellular region"/>
    <property type="evidence" value="ECO:0007669"/>
    <property type="project" value="UniProtKB-SubCell"/>
</dbReference>
<keyword evidence="2" id="KW-0964">Secreted</keyword>
<evidence type="ECO:0000256" key="3">
    <source>
        <dbReference type="ARBA" id="ARBA00022729"/>
    </source>
</evidence>
<evidence type="ECO:0000256" key="6">
    <source>
        <dbReference type="SAM" id="SignalP"/>
    </source>
</evidence>
<dbReference type="InterPro" id="IPR056304">
    <property type="entry name" value="Lip-like_C"/>
</dbReference>
<proteinExistence type="predicted"/>
<reference evidence="8" key="2">
    <citation type="journal article" date="2023" name="Microbiol Resour">
        <title>Decontamination and Annotation of the Draft Genome Sequence of the Oomycete Lagenidium giganteum ARSEF 373.</title>
        <authorList>
            <person name="Morgan W.R."/>
            <person name="Tartar A."/>
        </authorList>
    </citation>
    <scope>NUCLEOTIDE SEQUENCE</scope>
    <source>
        <strain evidence="8">ARSEF 373</strain>
    </source>
</reference>
<evidence type="ECO:0000313" key="8">
    <source>
        <dbReference type="EMBL" id="DAZ93252.1"/>
    </source>
</evidence>
<evidence type="ECO:0000256" key="2">
    <source>
        <dbReference type="ARBA" id="ARBA00022525"/>
    </source>
</evidence>